<dbReference type="RefSeq" id="WP_024741608.1">
    <property type="nucleotide sequence ID" value="NZ_BAUG01000031.1"/>
</dbReference>
<keyword evidence="1" id="KW-0812">Transmembrane</keyword>
<organism evidence="2 3">
    <name type="scientific">Tenacibaculum maritimum NCIMB 2154</name>
    <dbReference type="NCBI Taxonomy" id="1349785"/>
    <lineage>
        <taxon>Bacteria</taxon>
        <taxon>Pseudomonadati</taxon>
        <taxon>Bacteroidota</taxon>
        <taxon>Flavobacteriia</taxon>
        <taxon>Flavobacteriales</taxon>
        <taxon>Flavobacteriaceae</taxon>
        <taxon>Tenacibaculum</taxon>
    </lineage>
</organism>
<feature type="transmembrane region" description="Helical" evidence="1">
    <location>
        <begin position="82"/>
        <end position="102"/>
    </location>
</feature>
<protein>
    <submittedName>
        <fullName evidence="2">Uncharacterized protein</fullName>
    </submittedName>
</protein>
<evidence type="ECO:0000313" key="3">
    <source>
        <dbReference type="Proteomes" id="UP000231564"/>
    </source>
</evidence>
<reference evidence="2 3" key="1">
    <citation type="submission" date="2016-11" db="EMBL/GenBank/DDBJ databases">
        <authorList>
            <person name="Jaros S."/>
            <person name="Januszkiewicz K."/>
            <person name="Wedrychowicz H."/>
        </authorList>
    </citation>
    <scope>NUCLEOTIDE SEQUENCE [LARGE SCALE GENOMIC DNA]</scope>
    <source>
        <strain evidence="2">NCIMB 2154T</strain>
    </source>
</reference>
<dbReference type="Proteomes" id="UP000231564">
    <property type="component" value="Chromosome MARIT"/>
</dbReference>
<dbReference type="GeneID" id="47722779"/>
<keyword evidence="3" id="KW-1185">Reference proteome</keyword>
<gene>
    <name evidence="2" type="ORF">MARIT_1233</name>
</gene>
<keyword evidence="1" id="KW-1133">Transmembrane helix</keyword>
<proteinExistence type="predicted"/>
<accession>A0A2H1E8V4</accession>
<evidence type="ECO:0000256" key="1">
    <source>
        <dbReference type="SAM" id="Phobius"/>
    </source>
</evidence>
<dbReference type="STRING" id="1349785.GCA_000509405_01064"/>
<dbReference type="AlphaFoldDB" id="A0A2H1E8V4"/>
<name>A0A2H1E8V4_9FLAO</name>
<keyword evidence="1" id="KW-0472">Membrane</keyword>
<sequence>MENKHSNNNLLSGPKITSGFSIENEYFNSIEDSFYCKILEENLPKSHGFKTPPQYFDFIEDNILSKTKKFPAQTFFQKVRQLIPTIAAASVLLFIALNYFTFGSKAITFDEITAIDIENWYENGYGTVDSDEIATTLEQSDFDDDNFLNSTKDHDIETYLENINTTTLIDEIR</sequence>
<dbReference type="OrthoDB" id="981524at2"/>
<evidence type="ECO:0000313" key="2">
    <source>
        <dbReference type="EMBL" id="SFZ81680.1"/>
    </source>
</evidence>
<dbReference type="EMBL" id="LT634361">
    <property type="protein sequence ID" value="SFZ81680.1"/>
    <property type="molecule type" value="Genomic_DNA"/>
</dbReference>
<dbReference type="KEGG" id="tmar:MARIT_1233"/>